<dbReference type="SUPFAM" id="SSF81573">
    <property type="entry name" value="F1F0 ATP synthase subunit B, membrane domain"/>
    <property type="match status" value="1"/>
</dbReference>
<accession>F8L956</accession>
<dbReference type="OrthoDB" id="21003at2"/>
<dbReference type="STRING" id="331113.SNE_A14940"/>
<sequence>MEATIKRSALDMKSVDTGKDKVKKICEVLKRETLDPAKKEADAIIHQAREEAAKIVEKAKHEAQKVHREAQKKIEEERNVFESSMNLACKKSLSTLKQEIEQKLFNSELSSWIRKGTQDPHVLAELISAIVKGIEKEGLDANLEVLIPSTVSAKAVNQTLVKGIAEKLKEKSVKIGEFEGGAEVKIVDQNITIDMTDDALKALVASFVRDDFRSAFFGNA</sequence>
<evidence type="ECO:0000256" key="1">
    <source>
        <dbReference type="SAM" id="Coils"/>
    </source>
</evidence>
<dbReference type="HOGENOM" id="CLU_1314973_0_0_0"/>
<dbReference type="InterPro" id="IPR028987">
    <property type="entry name" value="ATP_synth_B-like_membr_sf"/>
</dbReference>
<proteinExistence type="predicted"/>
<dbReference type="KEGG" id="sng:SNE_A14940"/>
<dbReference type="Gene3D" id="1.20.5.2950">
    <property type="match status" value="1"/>
</dbReference>
<reference key="1">
    <citation type="journal article" date="2011" name="Mol. Biol. Evol.">
        <title>Unity in variety -- the pan-genome of the Chlamydiae.</title>
        <authorList>
            <person name="Collingro A."/>
            <person name="Tischler P."/>
            <person name="Weinmaier T."/>
            <person name="Penz T."/>
            <person name="Heinz E."/>
            <person name="Brunham R.C."/>
            <person name="Read T.D."/>
            <person name="Bavoil P.M."/>
            <person name="Sachse K."/>
            <person name="Kahane S."/>
            <person name="Friedman M.G."/>
            <person name="Rattei T."/>
            <person name="Myers G.S.A."/>
            <person name="Horn M."/>
        </authorList>
    </citation>
    <scope>NUCLEOTIDE SEQUENCE</scope>
    <source>
        <strain>Z</strain>
    </source>
</reference>
<dbReference type="Proteomes" id="UP000000496">
    <property type="component" value="Chromosome gsn.131"/>
</dbReference>
<evidence type="ECO:0000313" key="2">
    <source>
        <dbReference type="EMBL" id="CCB89371.1"/>
    </source>
</evidence>
<dbReference type="eggNOG" id="COG1390">
    <property type="taxonomic scope" value="Bacteria"/>
</dbReference>
<name>F8L956_SIMNZ</name>
<dbReference type="EMBL" id="FR872582">
    <property type="protein sequence ID" value="CCB89371.1"/>
    <property type="molecule type" value="Genomic_DNA"/>
</dbReference>
<keyword evidence="1" id="KW-0175">Coiled coil</keyword>
<keyword evidence="3" id="KW-1185">Reference proteome</keyword>
<gene>
    <name evidence="2" type="primary">atpE</name>
    <name evidence="2" type="ordered locus">SNE_A14940</name>
</gene>
<feature type="coiled-coil region" evidence="1">
    <location>
        <begin position="38"/>
        <end position="80"/>
    </location>
</feature>
<dbReference type="AlphaFoldDB" id="F8L956"/>
<evidence type="ECO:0000313" key="3">
    <source>
        <dbReference type="Proteomes" id="UP000000496"/>
    </source>
</evidence>
<protein>
    <submittedName>
        <fullName evidence="2">V-type proton ATPase subunit E</fullName>
    </submittedName>
</protein>
<dbReference type="RefSeq" id="WP_013943837.1">
    <property type="nucleotide sequence ID" value="NC_015713.1"/>
</dbReference>
<reference evidence="2 3" key="2">
    <citation type="journal article" date="2011" name="Mol. Biol. Evol.">
        <title>Unity in variety--the pan-genome of the Chlamydiae.</title>
        <authorList>
            <person name="Collingro A."/>
            <person name="Tischler P."/>
            <person name="Weinmaier T."/>
            <person name="Penz T."/>
            <person name="Heinz E."/>
            <person name="Brunham R.C."/>
            <person name="Read T.D."/>
            <person name="Bavoil P.M."/>
            <person name="Sachse K."/>
            <person name="Kahane S."/>
            <person name="Friedman M.G."/>
            <person name="Rattei T."/>
            <person name="Myers G.S."/>
            <person name="Horn M."/>
        </authorList>
    </citation>
    <scope>NUCLEOTIDE SEQUENCE [LARGE SCALE GENOMIC DNA]</scope>
    <source>
        <strain evidence="3">ATCC VR-1471 / Z</strain>
    </source>
</reference>
<organism evidence="2 3">
    <name type="scientific">Simkania negevensis (strain ATCC VR-1471 / DSM 27360 / Z)</name>
    <dbReference type="NCBI Taxonomy" id="331113"/>
    <lineage>
        <taxon>Bacteria</taxon>
        <taxon>Pseudomonadati</taxon>
        <taxon>Chlamydiota</taxon>
        <taxon>Chlamydiia</taxon>
        <taxon>Parachlamydiales</taxon>
        <taxon>Simkaniaceae</taxon>
        <taxon>Simkania</taxon>
    </lineage>
</organism>